<dbReference type="InterPro" id="IPR017900">
    <property type="entry name" value="4Fe4S_Fe_S_CS"/>
</dbReference>
<reference evidence="9" key="2">
    <citation type="submission" date="2011-01" db="EMBL/GenBank/DDBJ databases">
        <title>The Non-contiguous Finished genome of Clostridium papyrosolvens.</title>
        <authorList>
            <person name="Lucas S."/>
            <person name="Copeland A."/>
            <person name="Lapidus A."/>
            <person name="Cheng J.-F."/>
            <person name="Goodwin L."/>
            <person name="Pitluck S."/>
            <person name="Misra M."/>
            <person name="Chertkov O."/>
            <person name="Detter J.C."/>
            <person name="Han C."/>
            <person name="Tapia R."/>
            <person name="Land M."/>
            <person name="Hauser L."/>
            <person name="Kyrpides N."/>
            <person name="Ivanova N."/>
            <person name="Pagani I."/>
            <person name="Mouttaki H."/>
            <person name="He Z."/>
            <person name="Zhou J."/>
            <person name="Hemme C.L."/>
            <person name="Woyke T."/>
        </authorList>
    </citation>
    <scope>NUCLEOTIDE SEQUENCE [LARGE SCALE GENOMIC DNA]</scope>
    <source>
        <strain evidence="9">DSM 2782</strain>
    </source>
</reference>
<evidence type="ECO:0000256" key="4">
    <source>
        <dbReference type="ARBA" id="ARBA00022485"/>
    </source>
</evidence>
<feature type="domain" description="4Fe-4S ferredoxin-type" evidence="8">
    <location>
        <begin position="293"/>
        <end position="322"/>
    </location>
</feature>
<comment type="function">
    <text evidence="2">Ferredoxins are iron-sulfur proteins that transfer electrons in a wide variety of metabolic reactions.</text>
</comment>
<dbReference type="AlphaFoldDB" id="F1T7F8"/>
<accession>F1T7F8</accession>
<dbReference type="Proteomes" id="UP000003860">
    <property type="component" value="Unassembled WGS sequence"/>
</dbReference>
<dbReference type="eggNOG" id="COG2006">
    <property type="taxonomic scope" value="Bacteria"/>
</dbReference>
<comment type="caution">
    <text evidence="9">The sequence shown here is derived from an EMBL/GenBank/DDBJ whole genome shotgun (WGS) entry which is preliminary data.</text>
</comment>
<dbReference type="PROSITE" id="PS00198">
    <property type="entry name" value="4FE4S_FER_1"/>
    <property type="match status" value="2"/>
</dbReference>
<dbReference type="PANTHER" id="PTHR24960:SF79">
    <property type="entry name" value="PHOTOSYSTEM I IRON-SULFUR CENTER"/>
    <property type="match status" value="1"/>
</dbReference>
<evidence type="ECO:0000256" key="1">
    <source>
        <dbReference type="ARBA" id="ARBA00001966"/>
    </source>
</evidence>
<dbReference type="RefSeq" id="WP_004616070.1">
    <property type="nucleotide sequence ID" value="NZ_ACXX02000001.1"/>
</dbReference>
<reference evidence="9" key="1">
    <citation type="submission" date="2009-07" db="EMBL/GenBank/DDBJ databases">
        <authorList>
            <consortium name="US DOE Joint Genome Institute (JGI-PGF)"/>
            <person name="Lucas S."/>
            <person name="Copeland A."/>
            <person name="Lapidus A."/>
            <person name="Glavina del Rio T."/>
            <person name="Tice H."/>
            <person name="Bruce D."/>
            <person name="Goodwin L."/>
            <person name="Pitluck S."/>
            <person name="Larimer F."/>
            <person name="Land M.L."/>
            <person name="Mouttaki H."/>
            <person name="He Z."/>
            <person name="Zhou J."/>
            <person name="Hemme C.L."/>
        </authorList>
    </citation>
    <scope>NUCLEOTIDE SEQUENCE [LARGE SCALE GENOMIC DNA]</scope>
    <source>
        <strain evidence="9">DSM 2782</strain>
    </source>
</reference>
<dbReference type="Pfam" id="PF00037">
    <property type="entry name" value="Fer4"/>
    <property type="match status" value="2"/>
</dbReference>
<name>F1T7F8_9FIRM</name>
<evidence type="ECO:0000313" key="9">
    <source>
        <dbReference type="EMBL" id="EGD49406.1"/>
    </source>
</evidence>
<comment type="cofactor">
    <cofactor evidence="1">
        <name>[4Fe-4S] cluster</name>
        <dbReference type="ChEBI" id="CHEBI:49883"/>
    </cofactor>
</comment>
<sequence>MHNNLKIIKDLHYQDLSFLTKDISEYISKNCNMKAADRVAVKLNLVGPFEPQKAATTHPEVVRSVVEALLPLDCEIVLCEDISEENVLEVTGIKELIKDYNLKFYNLRDYGYESVLVEGIEYMYSSLIESCDIVISVPKYKNHMLTDFTGAIKNMYGCISRKQRKELHKFIDAGDFANIICSIYSIRIPDLIIMDSIVCMEGMGPSLGEPRHLGYLVLSTDGVFADYYMSKLVGYETENLQVLQTAFKRELTKSQIDDLKMIDCGFQDKEENFNRVPVYIGKYRKKYMDMLKRTYKVDDSLCIRCGACVDACPFHAITLKTIPEFDRDKCALCTCCMELCPTNAINYKK</sequence>
<dbReference type="Pfam" id="PF04015">
    <property type="entry name" value="DUF362"/>
    <property type="match status" value="1"/>
</dbReference>
<keyword evidence="5" id="KW-0479">Metal-binding</keyword>
<dbReference type="OrthoDB" id="9778602at2"/>
<dbReference type="EMBL" id="ACXX02000001">
    <property type="protein sequence ID" value="EGD49406.1"/>
    <property type="molecule type" value="Genomic_DNA"/>
</dbReference>
<evidence type="ECO:0000313" key="10">
    <source>
        <dbReference type="Proteomes" id="UP000003860"/>
    </source>
</evidence>
<dbReference type="STRING" id="588581.Cpap_3839"/>
<proteinExistence type="predicted"/>
<organism evidence="9 10">
    <name type="scientific">Ruminiclostridium papyrosolvens DSM 2782</name>
    <dbReference type="NCBI Taxonomy" id="588581"/>
    <lineage>
        <taxon>Bacteria</taxon>
        <taxon>Bacillati</taxon>
        <taxon>Bacillota</taxon>
        <taxon>Clostridia</taxon>
        <taxon>Eubacteriales</taxon>
        <taxon>Oscillospiraceae</taxon>
        <taxon>Ruminiclostridium</taxon>
    </lineage>
</organism>
<keyword evidence="7" id="KW-0411">Iron-sulfur</keyword>
<dbReference type="GO" id="GO:0046872">
    <property type="term" value="F:metal ion binding"/>
    <property type="evidence" value="ECO:0007669"/>
    <property type="project" value="UniProtKB-KW"/>
</dbReference>
<evidence type="ECO:0000256" key="6">
    <source>
        <dbReference type="ARBA" id="ARBA00023004"/>
    </source>
</evidence>
<dbReference type="eggNOG" id="COG1145">
    <property type="taxonomic scope" value="Bacteria"/>
</dbReference>
<dbReference type="PROSITE" id="PS51379">
    <property type="entry name" value="4FE4S_FER_2"/>
    <property type="match status" value="2"/>
</dbReference>
<dbReference type="InterPro" id="IPR017896">
    <property type="entry name" value="4Fe4S_Fe-S-bd"/>
</dbReference>
<dbReference type="GO" id="GO:0051539">
    <property type="term" value="F:4 iron, 4 sulfur cluster binding"/>
    <property type="evidence" value="ECO:0007669"/>
    <property type="project" value="UniProtKB-KW"/>
</dbReference>
<evidence type="ECO:0000256" key="7">
    <source>
        <dbReference type="ARBA" id="ARBA00023014"/>
    </source>
</evidence>
<dbReference type="Gene3D" id="3.30.70.20">
    <property type="match status" value="1"/>
</dbReference>
<evidence type="ECO:0000256" key="3">
    <source>
        <dbReference type="ARBA" id="ARBA00013529"/>
    </source>
</evidence>
<keyword evidence="6" id="KW-0408">Iron</keyword>
<dbReference type="PANTHER" id="PTHR24960">
    <property type="entry name" value="PHOTOSYSTEM I IRON-SULFUR CENTER-RELATED"/>
    <property type="match status" value="1"/>
</dbReference>
<keyword evidence="4" id="KW-0004">4Fe-4S</keyword>
<dbReference type="InterPro" id="IPR050157">
    <property type="entry name" value="PSI_iron-sulfur_center"/>
</dbReference>
<feature type="domain" description="4Fe-4S ferredoxin-type" evidence="8">
    <location>
        <begin position="323"/>
        <end position="349"/>
    </location>
</feature>
<evidence type="ECO:0000256" key="5">
    <source>
        <dbReference type="ARBA" id="ARBA00022723"/>
    </source>
</evidence>
<keyword evidence="10" id="KW-1185">Reference proteome</keyword>
<evidence type="ECO:0000256" key="2">
    <source>
        <dbReference type="ARBA" id="ARBA00003532"/>
    </source>
</evidence>
<dbReference type="InterPro" id="IPR007160">
    <property type="entry name" value="DUF362"/>
</dbReference>
<gene>
    <name evidence="9" type="ORF">Cpap_3839</name>
</gene>
<evidence type="ECO:0000259" key="8">
    <source>
        <dbReference type="PROSITE" id="PS51379"/>
    </source>
</evidence>
<dbReference type="SUPFAM" id="SSF54862">
    <property type="entry name" value="4Fe-4S ferredoxins"/>
    <property type="match status" value="1"/>
</dbReference>
<protein>
    <recommendedName>
        <fullName evidence="3">Ferredoxin</fullName>
    </recommendedName>
</protein>